<dbReference type="OrthoDB" id="197676at2759"/>
<sequence length="275" mass="32367">MPTDANHYRGPSPPRGAKRQSTDHDSTIKVERRKRVKRSRSAAPEASNEEQRPRLTTPDLEFDYDQSQLRDPRPTPGRVRRPRLRESEVSEEFKQRFFIPKPERPKGRLNAHQKEWLYSEQSFLDPAQTFHDLYVCYRRGPHGQPTYDSAGFQLDFDKVAEWMKPQAYNKQRIVRGAMRAVDRAKREEQELFNSFFVPGDQPDSNHGCDVTNHVKDHISKDLGIPWHQINAQRAREWLDKGFEQKKFSEWWQKPNKEEGKRMLNMLGGGSLRKDL</sequence>
<evidence type="ECO:0000256" key="1">
    <source>
        <dbReference type="SAM" id="MobiDB-lite"/>
    </source>
</evidence>
<reference evidence="2 3" key="1">
    <citation type="submission" date="2019-12" db="EMBL/GenBank/DDBJ databases">
        <title>Draft genome sequence of the ascomycete Xylaria multiplex DSM 110363.</title>
        <authorList>
            <person name="Buettner E."/>
            <person name="Kellner H."/>
        </authorList>
    </citation>
    <scope>NUCLEOTIDE SEQUENCE [LARGE SCALE GENOMIC DNA]</scope>
    <source>
        <strain evidence="2 3">DSM 110363</strain>
    </source>
</reference>
<dbReference type="EMBL" id="WUBL01000040">
    <property type="protein sequence ID" value="KAF2969144.1"/>
    <property type="molecule type" value="Genomic_DNA"/>
</dbReference>
<accession>A0A7C8IVR1</accession>
<proteinExistence type="predicted"/>
<feature type="compositionally biased region" description="Basic residues" evidence="1">
    <location>
        <begin position="31"/>
        <end position="40"/>
    </location>
</feature>
<gene>
    <name evidence="2" type="ORF">GQX73_g4383</name>
</gene>
<dbReference type="AlphaFoldDB" id="A0A7C8IVR1"/>
<dbReference type="InParanoid" id="A0A7C8IVR1"/>
<keyword evidence="3" id="KW-1185">Reference proteome</keyword>
<comment type="caution">
    <text evidence="2">The sequence shown here is derived from an EMBL/GenBank/DDBJ whole genome shotgun (WGS) entry which is preliminary data.</text>
</comment>
<protein>
    <submittedName>
        <fullName evidence="2">Uncharacterized protein</fullName>
    </submittedName>
</protein>
<feature type="region of interest" description="Disordered" evidence="1">
    <location>
        <begin position="1"/>
        <end position="86"/>
    </location>
</feature>
<dbReference type="Proteomes" id="UP000481858">
    <property type="component" value="Unassembled WGS sequence"/>
</dbReference>
<evidence type="ECO:0000313" key="2">
    <source>
        <dbReference type="EMBL" id="KAF2969144.1"/>
    </source>
</evidence>
<feature type="compositionally biased region" description="Basic and acidic residues" evidence="1">
    <location>
        <begin position="20"/>
        <end position="30"/>
    </location>
</feature>
<organism evidence="2 3">
    <name type="scientific">Xylaria multiplex</name>
    <dbReference type="NCBI Taxonomy" id="323545"/>
    <lineage>
        <taxon>Eukaryota</taxon>
        <taxon>Fungi</taxon>
        <taxon>Dikarya</taxon>
        <taxon>Ascomycota</taxon>
        <taxon>Pezizomycotina</taxon>
        <taxon>Sordariomycetes</taxon>
        <taxon>Xylariomycetidae</taxon>
        <taxon>Xylariales</taxon>
        <taxon>Xylariaceae</taxon>
        <taxon>Xylaria</taxon>
    </lineage>
</organism>
<evidence type="ECO:0000313" key="3">
    <source>
        <dbReference type="Proteomes" id="UP000481858"/>
    </source>
</evidence>
<name>A0A7C8IVR1_9PEZI</name>